<dbReference type="Gene3D" id="2.60.40.2440">
    <property type="entry name" value="Carbohydrate binding type-21 domain"/>
    <property type="match status" value="1"/>
</dbReference>
<dbReference type="GO" id="GO:2001069">
    <property type="term" value="F:glycogen binding"/>
    <property type="evidence" value="ECO:0007669"/>
    <property type="project" value="TreeGrafter"/>
</dbReference>
<dbReference type="AlphaFoldDB" id="A0A8D0GU32"/>
<evidence type="ECO:0000313" key="5">
    <source>
        <dbReference type="Ensembl" id="ENSSPUP00000010772.1"/>
    </source>
</evidence>
<sequence>MLVSVLEQLVLGQHHSSPIRKLLVSYEELRSSHVCQPLRSCLNQRLCAEPEPQQRDSTKGSCGKKKKVVFADVKGLSLTAVRFFSKIEEDLCGLHQALYDLTCFRPKLQDSRPETKKYAIDFPQPSSDYPAFHSRLQSNLVCLEHCLIQGKSLSGTVKVRNIGYEKVVHVRITFDSWRSFHDISCQYMHKYGCADTDTFSFEVALPKAPVGLHGAIEFCLSFRCGQKIYWDNNDKRNYRVRQVGASSPHSVLSQLAKNPKGAGEPQGTSRAATLVLSRLQTWRCSENRSPYW</sequence>
<evidence type="ECO:0000256" key="2">
    <source>
        <dbReference type="ARBA" id="ARBA00023277"/>
    </source>
</evidence>
<evidence type="ECO:0000313" key="6">
    <source>
        <dbReference type="Proteomes" id="UP000694392"/>
    </source>
</evidence>
<keyword evidence="6" id="KW-1185">Reference proteome</keyword>
<dbReference type="GO" id="GO:0008157">
    <property type="term" value="F:protein phosphatase 1 binding"/>
    <property type="evidence" value="ECO:0007669"/>
    <property type="project" value="TreeGrafter"/>
</dbReference>
<dbReference type="InterPro" id="IPR050782">
    <property type="entry name" value="PP1_regulatory_subunit_3"/>
</dbReference>
<dbReference type="InterPro" id="IPR038175">
    <property type="entry name" value="CBM21_dom_sf"/>
</dbReference>
<dbReference type="GO" id="GO:0000164">
    <property type="term" value="C:protein phosphatase type 1 complex"/>
    <property type="evidence" value="ECO:0007669"/>
    <property type="project" value="TreeGrafter"/>
</dbReference>
<proteinExistence type="predicted"/>
<evidence type="ECO:0000256" key="1">
    <source>
        <dbReference type="ARBA" id="ARBA00022600"/>
    </source>
</evidence>
<evidence type="ECO:0000256" key="3">
    <source>
        <dbReference type="PIRNR" id="PIRNR038207"/>
    </source>
</evidence>
<feature type="domain" description="CBM21" evidence="4">
    <location>
        <begin position="133"/>
        <end position="241"/>
    </location>
</feature>
<dbReference type="OMA" id="PEVCRYV"/>
<dbReference type="GO" id="GO:0005977">
    <property type="term" value="P:glycogen metabolic process"/>
    <property type="evidence" value="ECO:0007669"/>
    <property type="project" value="UniProtKB-KW"/>
</dbReference>
<dbReference type="Pfam" id="PF03370">
    <property type="entry name" value="CBM_21"/>
    <property type="match status" value="1"/>
</dbReference>
<reference evidence="5" key="1">
    <citation type="submission" date="2025-08" db="UniProtKB">
        <authorList>
            <consortium name="Ensembl"/>
        </authorList>
    </citation>
    <scope>IDENTIFICATION</scope>
</reference>
<evidence type="ECO:0000259" key="4">
    <source>
        <dbReference type="PROSITE" id="PS51159"/>
    </source>
</evidence>
<keyword evidence="2 3" id="KW-0119">Carbohydrate metabolism</keyword>
<dbReference type="PANTHER" id="PTHR12307:SF23">
    <property type="entry name" value="PROTEIN PHOSPHATASE 1 REGULATORY SUBUNIT 3C"/>
    <property type="match status" value="1"/>
</dbReference>
<protein>
    <recommendedName>
        <fullName evidence="3">Protein phosphatase 1 regulatory subunit</fullName>
    </recommendedName>
</protein>
<organism evidence="5 6">
    <name type="scientific">Sphenodon punctatus</name>
    <name type="common">Tuatara</name>
    <name type="synonym">Hatteria punctata</name>
    <dbReference type="NCBI Taxonomy" id="8508"/>
    <lineage>
        <taxon>Eukaryota</taxon>
        <taxon>Metazoa</taxon>
        <taxon>Chordata</taxon>
        <taxon>Craniata</taxon>
        <taxon>Vertebrata</taxon>
        <taxon>Euteleostomi</taxon>
        <taxon>Lepidosauria</taxon>
        <taxon>Sphenodontia</taxon>
        <taxon>Sphenodontidae</taxon>
        <taxon>Sphenodon</taxon>
    </lineage>
</organism>
<dbReference type="PIRSF" id="PIRSF038207">
    <property type="entry name" value="PP1_GT_animal"/>
    <property type="match status" value="1"/>
</dbReference>
<dbReference type="GeneTree" id="ENSGT00940000167325"/>
<name>A0A8D0GU32_SPHPU</name>
<dbReference type="PANTHER" id="PTHR12307">
    <property type="entry name" value="PROTEIN PHOSPHATASE 1 REGULATORY SUBUNIT"/>
    <property type="match status" value="1"/>
</dbReference>
<reference evidence="5" key="2">
    <citation type="submission" date="2025-09" db="UniProtKB">
        <authorList>
            <consortium name="Ensembl"/>
        </authorList>
    </citation>
    <scope>IDENTIFICATION</scope>
</reference>
<accession>A0A8D0GU32</accession>
<dbReference type="Proteomes" id="UP000694392">
    <property type="component" value="Unplaced"/>
</dbReference>
<dbReference type="Ensembl" id="ENSSPUT00000011491.1">
    <property type="protein sequence ID" value="ENSSPUP00000010772.1"/>
    <property type="gene ID" value="ENSSPUG00000008302.1"/>
</dbReference>
<dbReference type="InterPro" id="IPR005036">
    <property type="entry name" value="CBM21_dom"/>
</dbReference>
<dbReference type="InterPro" id="IPR017434">
    <property type="entry name" value="Pase-1_reg-su_3B/C/D_met"/>
</dbReference>
<keyword evidence="1 3" id="KW-0321">Glycogen metabolism</keyword>
<dbReference type="GO" id="GO:0005979">
    <property type="term" value="P:regulation of glycogen biosynthetic process"/>
    <property type="evidence" value="ECO:0007669"/>
    <property type="project" value="TreeGrafter"/>
</dbReference>
<dbReference type="PROSITE" id="PS51159">
    <property type="entry name" value="CBM21"/>
    <property type="match status" value="1"/>
</dbReference>